<evidence type="ECO:0000313" key="4">
    <source>
        <dbReference type="Proteomes" id="UP000799750"/>
    </source>
</evidence>
<dbReference type="PROSITE" id="PS00463">
    <property type="entry name" value="ZN2_CY6_FUNGAL_1"/>
    <property type="match status" value="1"/>
</dbReference>
<dbReference type="InterPro" id="IPR036864">
    <property type="entry name" value="Zn2-C6_fun-type_DNA-bd_sf"/>
</dbReference>
<dbReference type="SMART" id="SM00066">
    <property type="entry name" value="GAL4"/>
    <property type="match status" value="1"/>
</dbReference>
<proteinExistence type="predicted"/>
<dbReference type="PANTHER" id="PTHR38791:SF1">
    <property type="entry name" value="TRANSCRIPTION FACTOR, PUTATIVE-RELATED"/>
    <property type="match status" value="1"/>
</dbReference>
<keyword evidence="1" id="KW-0539">Nucleus</keyword>
<dbReference type="Proteomes" id="UP000799750">
    <property type="component" value="Unassembled WGS sequence"/>
</dbReference>
<dbReference type="GO" id="GO:0008270">
    <property type="term" value="F:zinc ion binding"/>
    <property type="evidence" value="ECO:0007669"/>
    <property type="project" value="InterPro"/>
</dbReference>
<dbReference type="InterPro" id="IPR001138">
    <property type="entry name" value="Zn2Cys6_DnaBD"/>
</dbReference>
<dbReference type="InterPro" id="IPR053175">
    <property type="entry name" value="DHMBA_Reg_Transcription_Factor"/>
</dbReference>
<dbReference type="GO" id="GO:0000981">
    <property type="term" value="F:DNA-binding transcription factor activity, RNA polymerase II-specific"/>
    <property type="evidence" value="ECO:0007669"/>
    <property type="project" value="InterPro"/>
</dbReference>
<name>A0A6A6R638_9PEZI</name>
<dbReference type="EMBL" id="MU004184">
    <property type="protein sequence ID" value="KAF2499193.1"/>
    <property type="molecule type" value="Genomic_DNA"/>
</dbReference>
<evidence type="ECO:0000256" key="1">
    <source>
        <dbReference type="ARBA" id="ARBA00023242"/>
    </source>
</evidence>
<evidence type="ECO:0000259" key="2">
    <source>
        <dbReference type="PROSITE" id="PS50048"/>
    </source>
</evidence>
<reference evidence="3" key="1">
    <citation type="journal article" date="2020" name="Stud. Mycol.">
        <title>101 Dothideomycetes genomes: a test case for predicting lifestyles and emergence of pathogens.</title>
        <authorList>
            <person name="Haridas S."/>
            <person name="Albert R."/>
            <person name="Binder M."/>
            <person name="Bloem J."/>
            <person name="Labutti K."/>
            <person name="Salamov A."/>
            <person name="Andreopoulos B."/>
            <person name="Baker S."/>
            <person name="Barry K."/>
            <person name="Bills G."/>
            <person name="Bluhm B."/>
            <person name="Cannon C."/>
            <person name="Castanera R."/>
            <person name="Culley D."/>
            <person name="Daum C."/>
            <person name="Ezra D."/>
            <person name="Gonzalez J."/>
            <person name="Henrissat B."/>
            <person name="Kuo A."/>
            <person name="Liang C."/>
            <person name="Lipzen A."/>
            <person name="Lutzoni F."/>
            <person name="Magnuson J."/>
            <person name="Mondo S."/>
            <person name="Nolan M."/>
            <person name="Ohm R."/>
            <person name="Pangilinan J."/>
            <person name="Park H.-J."/>
            <person name="Ramirez L."/>
            <person name="Alfaro M."/>
            <person name="Sun H."/>
            <person name="Tritt A."/>
            <person name="Yoshinaga Y."/>
            <person name="Zwiers L.-H."/>
            <person name="Turgeon B."/>
            <person name="Goodwin S."/>
            <person name="Spatafora J."/>
            <person name="Crous P."/>
            <person name="Grigoriev I."/>
        </authorList>
    </citation>
    <scope>NUCLEOTIDE SEQUENCE</scope>
    <source>
        <strain evidence="3">CBS 269.34</strain>
    </source>
</reference>
<accession>A0A6A6R638</accession>
<keyword evidence="4" id="KW-1185">Reference proteome</keyword>
<organism evidence="3 4">
    <name type="scientific">Lophium mytilinum</name>
    <dbReference type="NCBI Taxonomy" id="390894"/>
    <lineage>
        <taxon>Eukaryota</taxon>
        <taxon>Fungi</taxon>
        <taxon>Dikarya</taxon>
        <taxon>Ascomycota</taxon>
        <taxon>Pezizomycotina</taxon>
        <taxon>Dothideomycetes</taxon>
        <taxon>Pleosporomycetidae</taxon>
        <taxon>Mytilinidiales</taxon>
        <taxon>Mytilinidiaceae</taxon>
        <taxon>Lophium</taxon>
    </lineage>
</organism>
<dbReference type="Gene3D" id="4.10.240.10">
    <property type="entry name" value="Zn(2)-C6 fungal-type DNA-binding domain"/>
    <property type="match status" value="1"/>
</dbReference>
<sequence>MVFCGRPSKACQRCRERKLRCDLRIPSCGQCNRAIAKCHGYRDTRQIRIRNESQAVRMKALQRVTPSLIPPRIQAFPLSLDAQARDMFFRFYVDGFSTTWSFLKPFYHPTDAPLHLSLSIDCVSLAFISLGGCADEAALVPAREKYTSALHMTNKALQNPESASKDVTILVSALLLDLFEKMTNTRHRESNSWTSHVDGALALIRLRGLDKFQTPEGVRLLVRLCTNLLISCMAIGHRIPDELQELRDYASKHLNVNDPKWRVTDLSVQYANLRGDIHTGAIPPDEIIGHALELDAKYAAIGHTMPPPWQYTTTFTPPPSPHIYNQTYFNYLDRHITQTWNVIRFTRILLNELILTHCSASDPLATQAIKVIQTAVSDICATAPQYIDCAHAALHLLPESQKPPAPPGTGIVAPDGSPHTHYPWQKMSAYTLIFPLFVAAQSRYSPPDARGWIAKQMRWMEVHFGIKIGGTVAAMLEKEGDLDFDVWSLYAMLGSYAFAA</sequence>
<dbReference type="Pfam" id="PF11951">
    <property type="entry name" value="Fungal_trans_2"/>
    <property type="match status" value="1"/>
</dbReference>
<dbReference type="InterPro" id="IPR021858">
    <property type="entry name" value="Fun_TF"/>
</dbReference>
<evidence type="ECO:0000313" key="3">
    <source>
        <dbReference type="EMBL" id="KAF2499193.1"/>
    </source>
</evidence>
<gene>
    <name evidence="3" type="ORF">BU16DRAFT_503152</name>
</gene>
<dbReference type="CDD" id="cd00067">
    <property type="entry name" value="GAL4"/>
    <property type="match status" value="1"/>
</dbReference>
<dbReference type="SUPFAM" id="SSF57701">
    <property type="entry name" value="Zn2/Cys6 DNA-binding domain"/>
    <property type="match status" value="1"/>
</dbReference>
<protein>
    <recommendedName>
        <fullName evidence="2">Zn(2)-C6 fungal-type domain-containing protein</fullName>
    </recommendedName>
</protein>
<dbReference type="Pfam" id="PF00172">
    <property type="entry name" value="Zn_clus"/>
    <property type="match status" value="1"/>
</dbReference>
<feature type="domain" description="Zn(2)-C6 fungal-type" evidence="2">
    <location>
        <begin position="10"/>
        <end position="38"/>
    </location>
</feature>
<dbReference type="OrthoDB" id="5429770at2759"/>
<dbReference type="AlphaFoldDB" id="A0A6A6R638"/>
<dbReference type="PANTHER" id="PTHR38791">
    <property type="entry name" value="ZN(II)2CYS6 TRANSCRIPTION FACTOR (EUROFUNG)-RELATED-RELATED"/>
    <property type="match status" value="1"/>
</dbReference>
<dbReference type="PROSITE" id="PS50048">
    <property type="entry name" value="ZN2_CY6_FUNGAL_2"/>
    <property type="match status" value="1"/>
</dbReference>